<keyword evidence="5" id="KW-1185">Reference proteome</keyword>
<evidence type="ECO:0000313" key="4">
    <source>
        <dbReference type="EMBL" id="SMD12225.1"/>
    </source>
</evidence>
<dbReference type="PANTHER" id="PTHR33495:SF2">
    <property type="entry name" value="ANTI-SIGMA FACTOR ANTAGONIST TM_1081-RELATED"/>
    <property type="match status" value="1"/>
</dbReference>
<dbReference type="AlphaFoldDB" id="A0A1W2ERD6"/>
<evidence type="ECO:0000259" key="3">
    <source>
        <dbReference type="PROSITE" id="PS50801"/>
    </source>
</evidence>
<dbReference type="PANTHER" id="PTHR33495">
    <property type="entry name" value="ANTI-SIGMA FACTOR ANTAGONIST TM_1081-RELATED-RELATED"/>
    <property type="match status" value="1"/>
</dbReference>
<comment type="similarity">
    <text evidence="1 2">Belongs to the anti-sigma-factor antagonist family.</text>
</comment>
<dbReference type="InterPro" id="IPR003658">
    <property type="entry name" value="Anti-sigma_ant"/>
</dbReference>
<dbReference type="Pfam" id="PF01740">
    <property type="entry name" value="STAS"/>
    <property type="match status" value="1"/>
</dbReference>
<gene>
    <name evidence="4" type="ORF">SAMN04488500_12837</name>
</gene>
<dbReference type="STRING" id="112901.SAMN04488500_12837"/>
<dbReference type="EMBL" id="FWXI01000028">
    <property type="protein sequence ID" value="SMD12225.1"/>
    <property type="molecule type" value="Genomic_DNA"/>
</dbReference>
<sequence>MKHSLTISGNHVNVSLDGKIYAHDAGIVRDELLEVIDRGATDIRFDLSKLSYIDSSGLGVLVTVHKRTVEKNGKLVLTGVQGMVAEILKRTRLDKVLHIE</sequence>
<dbReference type="NCBIfam" id="TIGR00377">
    <property type="entry name" value="ant_ant_sig"/>
    <property type="match status" value="1"/>
</dbReference>
<protein>
    <recommendedName>
        <fullName evidence="2">Anti-sigma factor antagonist</fullName>
    </recommendedName>
</protein>
<dbReference type="Gene3D" id="3.30.750.24">
    <property type="entry name" value="STAS domain"/>
    <property type="match status" value="1"/>
</dbReference>
<organism evidence="4 5">
    <name type="scientific">Sporomusa malonica</name>
    <dbReference type="NCBI Taxonomy" id="112901"/>
    <lineage>
        <taxon>Bacteria</taxon>
        <taxon>Bacillati</taxon>
        <taxon>Bacillota</taxon>
        <taxon>Negativicutes</taxon>
        <taxon>Selenomonadales</taxon>
        <taxon>Sporomusaceae</taxon>
        <taxon>Sporomusa</taxon>
    </lineage>
</organism>
<evidence type="ECO:0000256" key="1">
    <source>
        <dbReference type="ARBA" id="ARBA00009013"/>
    </source>
</evidence>
<dbReference type="SUPFAM" id="SSF52091">
    <property type="entry name" value="SpoIIaa-like"/>
    <property type="match status" value="1"/>
</dbReference>
<evidence type="ECO:0000256" key="2">
    <source>
        <dbReference type="RuleBase" id="RU003749"/>
    </source>
</evidence>
<dbReference type="InterPro" id="IPR002645">
    <property type="entry name" value="STAS_dom"/>
</dbReference>
<dbReference type="OrthoDB" id="9794628at2"/>
<dbReference type="GO" id="GO:0043856">
    <property type="term" value="F:anti-sigma factor antagonist activity"/>
    <property type="evidence" value="ECO:0007669"/>
    <property type="project" value="InterPro"/>
</dbReference>
<accession>A0A1W2ERD6</accession>
<dbReference type="PROSITE" id="PS50801">
    <property type="entry name" value="STAS"/>
    <property type="match status" value="1"/>
</dbReference>
<proteinExistence type="inferred from homology"/>
<dbReference type="CDD" id="cd07043">
    <property type="entry name" value="STAS_anti-anti-sigma_factors"/>
    <property type="match status" value="1"/>
</dbReference>
<name>A0A1W2ERD6_9FIRM</name>
<evidence type="ECO:0000313" key="5">
    <source>
        <dbReference type="Proteomes" id="UP000192738"/>
    </source>
</evidence>
<dbReference type="InterPro" id="IPR036513">
    <property type="entry name" value="STAS_dom_sf"/>
</dbReference>
<reference evidence="4 5" key="1">
    <citation type="submission" date="2017-04" db="EMBL/GenBank/DDBJ databases">
        <authorList>
            <person name="Afonso C.L."/>
            <person name="Miller P.J."/>
            <person name="Scott M.A."/>
            <person name="Spackman E."/>
            <person name="Goraichik I."/>
            <person name="Dimitrov K.M."/>
            <person name="Suarez D.L."/>
            <person name="Swayne D.E."/>
        </authorList>
    </citation>
    <scope>NUCLEOTIDE SEQUENCE [LARGE SCALE GENOMIC DNA]</scope>
    <source>
        <strain evidence="4 5">DSM 5090</strain>
    </source>
</reference>
<dbReference type="Proteomes" id="UP000192738">
    <property type="component" value="Unassembled WGS sequence"/>
</dbReference>
<dbReference type="RefSeq" id="WP_084578129.1">
    <property type="nucleotide sequence ID" value="NZ_CP155572.1"/>
</dbReference>
<feature type="domain" description="STAS" evidence="3">
    <location>
        <begin position="14"/>
        <end position="100"/>
    </location>
</feature>